<dbReference type="InterPro" id="IPR026854">
    <property type="entry name" value="VPS13_N"/>
</dbReference>
<dbReference type="Pfam" id="PF12624">
    <property type="entry name" value="VPS13_N"/>
    <property type="match status" value="1"/>
</dbReference>
<evidence type="ECO:0000313" key="8">
    <source>
        <dbReference type="EMBL" id="WKA04726.1"/>
    </source>
</evidence>
<dbReference type="Pfam" id="PF25037">
    <property type="entry name" value="VPS13_C"/>
    <property type="match status" value="1"/>
</dbReference>
<organism evidence="8 9">
    <name type="scientific">Vitis vinifera</name>
    <name type="common">Grape</name>
    <dbReference type="NCBI Taxonomy" id="29760"/>
    <lineage>
        <taxon>Eukaryota</taxon>
        <taxon>Viridiplantae</taxon>
        <taxon>Streptophyta</taxon>
        <taxon>Embryophyta</taxon>
        <taxon>Tracheophyta</taxon>
        <taxon>Spermatophyta</taxon>
        <taxon>Magnoliopsida</taxon>
        <taxon>eudicotyledons</taxon>
        <taxon>Gunneridae</taxon>
        <taxon>Pentapetalae</taxon>
        <taxon>rosids</taxon>
        <taxon>Vitales</taxon>
        <taxon>Vitaceae</taxon>
        <taxon>Viteae</taxon>
        <taxon>Vitis</taxon>
    </lineage>
</organism>
<evidence type="ECO:0000259" key="6">
    <source>
        <dbReference type="Pfam" id="PF25036"/>
    </source>
</evidence>
<dbReference type="InterPro" id="IPR056748">
    <property type="entry name" value="VPS13-like_C"/>
</dbReference>
<keyword evidence="3" id="KW-0445">Lipid transport</keyword>
<reference evidence="8 9" key="1">
    <citation type="journal article" date="2023" name="Hortic Res">
        <title>The complete reference genome for grapevine (Vitis vinifera L.) genetics and breeding.</title>
        <authorList>
            <person name="Shi X."/>
            <person name="Cao S."/>
            <person name="Wang X."/>
            <person name="Huang S."/>
            <person name="Wang Y."/>
            <person name="Liu Z."/>
            <person name="Liu W."/>
            <person name="Leng X."/>
            <person name="Peng Y."/>
            <person name="Wang N."/>
            <person name="Wang Y."/>
            <person name="Ma Z."/>
            <person name="Xu X."/>
            <person name="Zhang F."/>
            <person name="Xue H."/>
            <person name="Zhong H."/>
            <person name="Wang Y."/>
            <person name="Zhang K."/>
            <person name="Velt A."/>
            <person name="Avia K."/>
            <person name="Holtgrawe D."/>
            <person name="Grimplet J."/>
            <person name="Matus J.T."/>
            <person name="Ware D."/>
            <person name="Wu X."/>
            <person name="Wang H."/>
            <person name="Liu C."/>
            <person name="Fang Y."/>
            <person name="Rustenholz C."/>
            <person name="Cheng Z."/>
            <person name="Xiao H."/>
            <person name="Zhou Y."/>
        </authorList>
    </citation>
    <scope>NUCLEOTIDE SEQUENCE [LARGE SCALE GENOMIC DNA]</scope>
    <source>
        <strain evidence="9">cv. Pinot noir / PN40024</strain>
        <tissue evidence="8">Leaf</tissue>
    </source>
</reference>
<proteinExistence type="inferred from homology"/>
<keyword evidence="9" id="KW-1185">Reference proteome</keyword>
<dbReference type="InterPro" id="IPR026847">
    <property type="entry name" value="VPS13"/>
</dbReference>
<evidence type="ECO:0008006" key="10">
    <source>
        <dbReference type="Google" id="ProtNLM"/>
    </source>
</evidence>
<dbReference type="PANTHER" id="PTHR16166:SF143">
    <property type="entry name" value="PROTEIN SORTING-ASSOCIATED PROTEIN, PUTATIVE (DUF1162)-RELATED"/>
    <property type="match status" value="1"/>
</dbReference>
<feature type="region of interest" description="Disordered" evidence="4">
    <location>
        <begin position="420"/>
        <end position="440"/>
    </location>
</feature>
<evidence type="ECO:0000259" key="5">
    <source>
        <dbReference type="Pfam" id="PF12624"/>
    </source>
</evidence>
<name>A0ABY9DDR1_VITVI</name>
<dbReference type="InterPro" id="IPR009543">
    <property type="entry name" value="VPS13_VAB"/>
</dbReference>
<sequence length="3524" mass="394460">MFEGLVSQLLLGYLGRYIKDIQKEQLKITLWNEEVLLENVELILEAFDYLQLPFALKQGRVGRLSIKIPWKKLGWDPIIIILEDVFICACQRDDQEWSLDAIERRELAGKKAKLAAAELAKLSKRVCDNQAGKSFISYITAKILDGIQVSIRNVHVLYRDVQNDSAHIAFGLRFSALTIMKQNPVGSFNGKVRGGQVNKTVEILGLEIYCSTSQGTLSLIAIDDAADSKLGGDARLEGNKNDYILAPFDVSMTLLVNRSGKLENDAPQYSINAELTSLVMSLDEVQLQQILSLCDYLCTSRLREKYGRYRPSSNLLSRKVEGWQKMWWHYAQASVLSDVRKKLKRTSWTYFGQRLSCRRKYVNLYKTKLDFLRQEKPIDEHILRELEKIEKESGIDEILNYRSTAESELQDFLLTSSTSTMGTSSANATVEKLPNDERSSSRSRGWLNWLSLGMLGAGGTDDSGEFSGVVSDEVIKDIYEATKFHPVLLSNVDAAAADEIYLSTVKFSIHQISATLRRTELDREIADLVFNGVTIKSKLCEESATIIASVNSVEMVYPCSKKFILLVGRPLLKENVVAHEQPSVSAQVNVSPSSQEAELSIKVMLEPLEVTCDPDIFLNFMEFYNMFKSFDFHHKRVLLSLNGIENVKSRLLSKAEYILSSHKKVSWDVSFNNIIISLPWTNADLEPCSMVLESGSLFFTSKHDLSSLASNNEDQSYNLKGFLSSISTISIPMGVQLHDLYDHFEIKLNDFEVKILMPSSLQAISVLEKFSATVTLASCIIPDELILKQLEVYFSVLSLHAHFSPLIYGSVIGLIAHFKILQSKSEPVSLNSLGYLNIMSNGTTSTNNFCFSISANLESVNVHVNLENDGANSSVLMLSQRELDIRYGLTEFEECMVSLKALNISTYSLGGDRESHNLCSSYKLLDTSSGHQHDQQFGLGNKIDNCGDSGTSIDECFLLHYEASRSVDLVRHKCTVFLNDVELHCYPYIFGLLVGFYDKISGYGTSSVGDNLVSPIVDVQNPVPVSSFGFQRFGFSNYFETGSSEWASIPLNNFPFVTIKNSGSLGILESSLFYAIPEWRKNFNLRDRNIKRPKFSMKKGSRSYNAPALKESNSFLLHLNLGGTKIHFHDSKCIVGSITMPITKFSLSIHGDYLDVLCSSEGLILSSSWWTKNFHEFLWGPSLPNLSPILNIRMTKGNAESIGSHSELSISIQHVCCILPPEYLAIVIGYFSLPDWGLNANKQPVFGKHKHINREPESDFLFKLEIVDSTLILPVKSNGSQFLNLDIQQLYCSFMDKSCSGEVLRDIPPECLVQAHEVADKSCSLNVFGRDLSLSLLLFKDDAHDLLMFGQDSAPGNITFIAPLSVDVWVRIPWESETLNGCSPAPMCVMVRVCNCQLIAEDGYIFSGFEALIDVIFQFSSIDEESKCFTSDVLQFLHSKRSLRESRAVPSKASNMMFTEARCFVNSLSIKFCCLKDPSISFEPVAKADMQFVFSASLRNEIPLRWDICFSSLSLYSLPNCLMLVHCISASPNSSVLDMHFSRLDQGENELDFALASLNIWLHLFKWAEVIDLFNYYAGQLAEPSMQDSSSDVIASGPLDPLIEDKAPLDRRKNVAVSVSKYSVPSLSMSSYFVSQTMKQNAILNMKSDNIAITFHIPVWVSGESFSKIRESAIQEERPLSSLSAIVEGEHSKFIEVTLQSRNNVLIINGSDIKVKSCLEQMSGSLQICEDKSVHSWPFFHLFQVNVEAEICNNPMEPVHVKTVVQCDNLDVWLSRQVFHFWHGTGFKIPEAGSSQFTFSHVYFEVQLRKLSLLLTDERWSCNGPLLEILTRNLRLQASITEENMDGSITGDLQVNYNNIHKVLWEPFVEPWMFQIDMIRSHRKSSVLNSFITTDINLKSTAQLNLNFTESLVEALFRVIEMIKDAWGLIGLNDLPESNRFLNRQIGENECIGRYVPYILQNLTSLPLVFHVYQDLVNADDSDVPAMNDGKFVQPGHSVPIYINETPEEQMLRFRPVHSSDRLNEKQSHGVAHHFITIQLDGTSVPSNPLSMDLVGLTYFEVDFSKASNKTEINTIGSSSKYNKIIEENHERDANSGFVVPVVFDVSIQRYSKLVRLYSTVILMNATSKALELRFDIPFGVSPKILDPIYPGQEFPLPLHLAESGRIRWRPLGSTYLWSEAYKLSDILSQENRIAFLRSFVCYPSHPSNDPFRCCLSVQDVCLPSFGRAKKGSYLHTKDTVKRSVESGSQILHNQDKSKKRLIHQITLSTPLIVNNYLPEAASLTIESGGVTRSALLSEVETSFFHIDSSQDLGMVFHMHGFKPSVMKFPRTETFTAMAKFSGTKFSLSETMILDPDLSNGPTYLTVEKVMDAFSGARELCIFVPFLLYNCTGFSLIVSDSANEMKGNDCTIPSCYTLVEREVHVGRKDGLSLLSSDMDASTTTPVIASLRNSSSKEHIISTRKNVDTDSQRFQSKPMISSGSSTIIHEQSDKLDSGKVKACMYSPNPNPSESETMVRVRRSECLVENTLNSSWSSPFSLVPPSGSCSVLVPQPSTNAAFILSVTSSVVDGPFAGRTRAITFQPRYVISNACSKDLCYKQKGTDFVSYLGVGQHSHLHWTDTSRDLLVSICFNGPGWQWSGSFLPDHLGDTQVKMRNYVSGALNMIRVEVQNADISIRDEKIIGSPHGNSGTNLILLSDDDTGFMPYRIDNFSKERLRIYQQRCETFETIVHSYTSCPYAWDEPCYPHRLTVEVPGERVVGSYALDNVKEYMPICLPSTSEKPERTLVVSVHAEGAMKVLSIMDSSYHILKDMKVPSVRQFREKRKHDQELEAVLDYKEKISVNISFIGISLISSYPQELLFACAKNTRIDLLQSLDHQKFSFQISSLQIDNQLHTTPYPVVLSFDHEYRSNPAGQIRTNDNSTMIQSESVMQVASDSSFEPVFCLAAAKWRNKDISLVSFEYISLRVADFRLELEQEVILSLLEFFRTVSSRFQSRVMPSMDSTWYPLIYDMEFVKKFSADDRSYDYGKENGGQHQSIKFPLLTGNHKSNSSLPSIVPIGAPWQQIYLLAGKQRKIYVEVFDLAPIKLTLSFSSTPWMLRNGILTSGESLIHRGLMALADIEGAQIYLKQLTIMHHMASLESIEEILTRHYTRQLLHEMYKVFGSAGVIGNPVGFIRSVGLGIKDFLSAPARSVLQSPTGLITGMAQGTTSLLSSTVYAISDAATQFSKAAHKGIVAFTFDDQAAGIMEKQQKSVASHSKGVINELLEGLTGLLQSPIKGAEKHGLPGVLSGVALGLTGLVARPAASILEVTGKTAQSIRNRSRLYQMGARRLRVRLPRPLSRELPLMPYSWEEAVGASVLADADDELRLKEEVLITCKALKQDGKFFIITERLILIVSCSSLVGLGKPEFQGVPATPEWVIEAEIGLESVIHADTDDAVIHIVGSSSETMLGQTHQPQRKSTGMRTKQWNNPPTPLPFFQTSLEFVCKEDAEELLQILLSAIEQGKERGWGSGYLLHQSNLK</sequence>
<comment type="similarity">
    <text evidence="1">Belongs to the VPS13 family.</text>
</comment>
<evidence type="ECO:0000259" key="7">
    <source>
        <dbReference type="Pfam" id="PF25037"/>
    </source>
</evidence>
<evidence type="ECO:0000256" key="1">
    <source>
        <dbReference type="ARBA" id="ARBA00006545"/>
    </source>
</evidence>
<feature type="domain" description="Chorein N-terminal" evidence="5">
    <location>
        <begin position="1"/>
        <end position="842"/>
    </location>
</feature>
<accession>A0ABY9DDR1</accession>
<feature type="domain" description="Vacuolar protein sorting-associated protein 13 VPS13 adaptor binding" evidence="6">
    <location>
        <begin position="2102"/>
        <end position="2745"/>
    </location>
</feature>
<dbReference type="EMBL" id="CP126662">
    <property type="protein sequence ID" value="WKA04726.1"/>
    <property type="molecule type" value="Genomic_DNA"/>
</dbReference>
<feature type="domain" description="Intermembrane lipid transfer protein VPS13-like C-terminal" evidence="7">
    <location>
        <begin position="3336"/>
        <end position="3406"/>
    </location>
</feature>
<evidence type="ECO:0000313" key="9">
    <source>
        <dbReference type="Proteomes" id="UP001227230"/>
    </source>
</evidence>
<dbReference type="Proteomes" id="UP001227230">
    <property type="component" value="Chromosome 15"/>
</dbReference>
<evidence type="ECO:0000256" key="4">
    <source>
        <dbReference type="SAM" id="MobiDB-lite"/>
    </source>
</evidence>
<keyword evidence="2" id="KW-0813">Transport</keyword>
<feature type="compositionally biased region" description="Low complexity" evidence="4">
    <location>
        <begin position="420"/>
        <end position="429"/>
    </location>
</feature>
<dbReference type="PANTHER" id="PTHR16166">
    <property type="entry name" value="VACUOLAR PROTEIN SORTING-ASSOCIATED PROTEIN VPS13"/>
    <property type="match status" value="1"/>
</dbReference>
<dbReference type="Pfam" id="PF25036">
    <property type="entry name" value="VPS13_VAB"/>
    <property type="match status" value="1"/>
</dbReference>
<gene>
    <name evidence="8" type="ORF">VitviT2T_022736</name>
</gene>
<protein>
    <recommendedName>
        <fullName evidence="10">Vacuolar protein sorting-associated protein 13A</fullName>
    </recommendedName>
</protein>
<feature type="region of interest" description="Disordered" evidence="4">
    <location>
        <begin position="3453"/>
        <end position="3473"/>
    </location>
</feature>
<evidence type="ECO:0000256" key="2">
    <source>
        <dbReference type="ARBA" id="ARBA00022448"/>
    </source>
</evidence>
<evidence type="ECO:0000256" key="3">
    <source>
        <dbReference type="ARBA" id="ARBA00023055"/>
    </source>
</evidence>